<evidence type="ECO:0000256" key="10">
    <source>
        <dbReference type="ARBA" id="ARBA00022840"/>
    </source>
</evidence>
<dbReference type="EMBL" id="QGML01000386">
    <property type="protein sequence ID" value="TVY92116.1"/>
    <property type="molecule type" value="Genomic_DNA"/>
</dbReference>
<dbReference type="GO" id="GO:0004674">
    <property type="term" value="F:protein serine/threonine kinase activity"/>
    <property type="evidence" value="ECO:0007669"/>
    <property type="project" value="UniProtKB-KW"/>
</dbReference>
<evidence type="ECO:0000256" key="9">
    <source>
        <dbReference type="ARBA" id="ARBA00022777"/>
    </source>
</evidence>
<evidence type="ECO:0000256" key="1">
    <source>
        <dbReference type="ARBA" id="ARBA00003747"/>
    </source>
</evidence>
<dbReference type="SUPFAM" id="SSF56112">
    <property type="entry name" value="Protein kinase-like (PK-like)"/>
    <property type="match status" value="1"/>
</dbReference>
<dbReference type="Gene3D" id="3.30.200.20">
    <property type="entry name" value="Phosphorylase Kinase, domain 1"/>
    <property type="match status" value="1"/>
</dbReference>
<feature type="domain" description="Protein kinase" evidence="15">
    <location>
        <begin position="79"/>
        <end position="434"/>
    </location>
</feature>
<feature type="non-terminal residue" evidence="16">
    <location>
        <position position="444"/>
    </location>
</feature>
<dbReference type="InterPro" id="IPR000719">
    <property type="entry name" value="Prot_kinase_dom"/>
</dbReference>
<sequence length="444" mass="50182">MSKRTAPSSAAEDRAFDVQGSEEEFPYHISYEILDHAPATSHGTYLEGIQDGVEDLERYEAGGYYPMHLGDRLGDSGRYHVIHKLGYGGFSTVWLCRDIAVKIHTADVSVQDLPDLGLVDLDKYVAGAEYINTPWDHFLLEGPNGTHQCLVFTLLGPRVSPSIWVEMEDPGPTLRKMCKQTAQALAFLHQNGICHGDFRPANILIKLANLNHEILSLLGAPEQSEVLTESGEDPPPTVPKYLVPSAELTDLSTKFMTDQICIIDFGESFPISSPPKELGIPENYLPPEVILEDKNSIGPACDLWALGCTFFEIRRQTPLFYMINDRDELLAEMVGFFGKLPDGLWERWDARGDYFDEDGKRIEIEGQEQDEPFTLEVALNQELESWEYGKKEEKKVLVFPAEEQRLCRDLLAKLFSYTPGERLSAEDTLQHDWFKSWSQDLITF</sequence>
<evidence type="ECO:0000256" key="6">
    <source>
        <dbReference type="ARBA" id="ARBA00022527"/>
    </source>
</evidence>
<proteinExistence type="predicted"/>
<dbReference type="AlphaFoldDB" id="A0A559MGM5"/>
<gene>
    <name evidence="16" type="primary">SRPK_6</name>
    <name evidence="16" type="ORF">LAWI1_G003215</name>
</gene>
<organism evidence="16 17">
    <name type="scientific">Lachnellula willkommii</name>
    <dbReference type="NCBI Taxonomy" id="215461"/>
    <lineage>
        <taxon>Eukaryota</taxon>
        <taxon>Fungi</taxon>
        <taxon>Dikarya</taxon>
        <taxon>Ascomycota</taxon>
        <taxon>Pezizomycotina</taxon>
        <taxon>Leotiomycetes</taxon>
        <taxon>Helotiales</taxon>
        <taxon>Lachnaceae</taxon>
        <taxon>Lachnellula</taxon>
    </lineage>
</organism>
<dbReference type="PROSITE" id="PS00109">
    <property type="entry name" value="PROTEIN_KINASE_TYR"/>
    <property type="match status" value="1"/>
</dbReference>
<dbReference type="InterPro" id="IPR011009">
    <property type="entry name" value="Kinase-like_dom_sf"/>
</dbReference>
<evidence type="ECO:0000256" key="14">
    <source>
        <dbReference type="ARBA" id="ARBA00048679"/>
    </source>
</evidence>
<comment type="function">
    <text evidence="1">Component of the EKC/KEOPS complex that is required for the formation of a threonylcarbamoyl group on adenosine at position 37 (t(6)A37) in tRNAs that read codons beginning with adenine. The complex is probably involved in the transfer of the threonylcarbamoyl moiety of threonylcarbamoyl-AMP (TC-AMP) to the N6 group of A37. BUD32 has ATPase activity in the context of the EKC/KEOPS complex and likely plays a supporting role to the catalytic subunit KAE1. The EKC/KEOPS complex also promotes both telomere uncapping and telomere elongation. The complex is required for efficient recruitment of transcriptional coactivators.</text>
</comment>
<keyword evidence="8" id="KW-0547">Nucleotide-binding</keyword>
<dbReference type="GO" id="GO:0005634">
    <property type="term" value="C:nucleus"/>
    <property type="evidence" value="ECO:0007669"/>
    <property type="project" value="TreeGrafter"/>
</dbReference>
<keyword evidence="9 16" id="KW-0418">Kinase</keyword>
<dbReference type="SMART" id="SM00220">
    <property type="entry name" value="S_TKc"/>
    <property type="match status" value="1"/>
</dbReference>
<accession>A0A559MGM5</accession>
<dbReference type="Pfam" id="PF00069">
    <property type="entry name" value="Pkinase"/>
    <property type="match status" value="1"/>
</dbReference>
<dbReference type="PROSITE" id="PS50011">
    <property type="entry name" value="PROTEIN_KINASE_DOM"/>
    <property type="match status" value="1"/>
</dbReference>
<dbReference type="PANTHER" id="PTHR45646:SF11">
    <property type="entry name" value="SERINE_THREONINE-PROTEIN KINASE DOA"/>
    <property type="match status" value="1"/>
</dbReference>
<comment type="catalytic activity">
    <reaction evidence="13">
        <text>L-threonyl-[protein] + ATP = O-phospho-L-threonyl-[protein] + ADP + H(+)</text>
        <dbReference type="Rhea" id="RHEA:46608"/>
        <dbReference type="Rhea" id="RHEA-COMP:11060"/>
        <dbReference type="Rhea" id="RHEA-COMP:11605"/>
        <dbReference type="ChEBI" id="CHEBI:15378"/>
        <dbReference type="ChEBI" id="CHEBI:30013"/>
        <dbReference type="ChEBI" id="CHEBI:30616"/>
        <dbReference type="ChEBI" id="CHEBI:61977"/>
        <dbReference type="ChEBI" id="CHEBI:456216"/>
        <dbReference type="EC" id="2.7.11.1"/>
    </reaction>
</comment>
<keyword evidence="6" id="KW-0723">Serine/threonine-protein kinase</keyword>
<protein>
    <recommendedName>
        <fullName evidence="5">EKC/KEOPS complex subunit BUD32</fullName>
        <ecNumber evidence="3">2.7.11.1</ecNumber>
    </recommendedName>
    <alternativeName>
        <fullName evidence="11 12">Atypical Serine/threonine protein kinase BUD32</fullName>
    </alternativeName>
    <alternativeName>
        <fullName evidence="4">EKC/KEOPS complex subunit bud32</fullName>
    </alternativeName>
</protein>
<keyword evidence="7" id="KW-0808">Transferase</keyword>
<dbReference type="GO" id="GO:0043484">
    <property type="term" value="P:regulation of RNA splicing"/>
    <property type="evidence" value="ECO:0007669"/>
    <property type="project" value="TreeGrafter"/>
</dbReference>
<dbReference type="GO" id="GO:0005524">
    <property type="term" value="F:ATP binding"/>
    <property type="evidence" value="ECO:0007669"/>
    <property type="project" value="UniProtKB-KW"/>
</dbReference>
<dbReference type="InterPro" id="IPR008266">
    <property type="entry name" value="Tyr_kinase_AS"/>
</dbReference>
<evidence type="ECO:0000313" key="17">
    <source>
        <dbReference type="Proteomes" id="UP000315522"/>
    </source>
</evidence>
<evidence type="ECO:0000256" key="4">
    <source>
        <dbReference type="ARBA" id="ARBA00013948"/>
    </source>
</evidence>
<name>A0A559MGM5_9HELO</name>
<comment type="catalytic activity">
    <reaction evidence="14">
        <text>L-seryl-[protein] + ATP = O-phospho-L-seryl-[protein] + ADP + H(+)</text>
        <dbReference type="Rhea" id="RHEA:17989"/>
        <dbReference type="Rhea" id="RHEA-COMP:9863"/>
        <dbReference type="Rhea" id="RHEA-COMP:11604"/>
        <dbReference type="ChEBI" id="CHEBI:15378"/>
        <dbReference type="ChEBI" id="CHEBI:29999"/>
        <dbReference type="ChEBI" id="CHEBI:30616"/>
        <dbReference type="ChEBI" id="CHEBI:83421"/>
        <dbReference type="ChEBI" id="CHEBI:456216"/>
        <dbReference type="EC" id="2.7.11.1"/>
    </reaction>
</comment>
<reference evidence="16 17" key="1">
    <citation type="submission" date="2018-05" db="EMBL/GenBank/DDBJ databases">
        <title>Genome sequencing and assembly of the regulated plant pathogen Lachnellula willkommii and related sister species for the development of diagnostic species identification markers.</title>
        <authorList>
            <person name="Giroux E."/>
            <person name="Bilodeau G."/>
        </authorList>
    </citation>
    <scope>NUCLEOTIDE SEQUENCE [LARGE SCALE GENOMIC DNA]</scope>
    <source>
        <strain evidence="16 17">CBS 172.35</strain>
    </source>
</reference>
<evidence type="ECO:0000256" key="7">
    <source>
        <dbReference type="ARBA" id="ARBA00022679"/>
    </source>
</evidence>
<comment type="caution">
    <text evidence="16">The sequence shown here is derived from an EMBL/GenBank/DDBJ whole genome shotgun (WGS) entry which is preliminary data.</text>
</comment>
<dbReference type="PANTHER" id="PTHR45646">
    <property type="entry name" value="SERINE/THREONINE-PROTEIN KINASE DOA-RELATED"/>
    <property type="match status" value="1"/>
</dbReference>
<dbReference type="Proteomes" id="UP000315522">
    <property type="component" value="Unassembled WGS sequence"/>
</dbReference>
<evidence type="ECO:0000256" key="8">
    <source>
        <dbReference type="ARBA" id="ARBA00022741"/>
    </source>
</evidence>
<dbReference type="Gene3D" id="1.10.510.10">
    <property type="entry name" value="Transferase(Phosphotransferase) domain 1"/>
    <property type="match status" value="1"/>
</dbReference>
<comment type="subunit">
    <text evidence="2">Component of the EKC/KEOPS complex composed of at least BUD32, CGI121, GON7, KAE1 and PCC1; the whole complex dimerizes.</text>
</comment>
<evidence type="ECO:0000256" key="5">
    <source>
        <dbReference type="ARBA" id="ARBA00019973"/>
    </source>
</evidence>
<evidence type="ECO:0000259" key="15">
    <source>
        <dbReference type="PROSITE" id="PS50011"/>
    </source>
</evidence>
<dbReference type="EC" id="2.7.11.1" evidence="3"/>
<evidence type="ECO:0000256" key="2">
    <source>
        <dbReference type="ARBA" id="ARBA00011534"/>
    </source>
</evidence>
<evidence type="ECO:0000256" key="3">
    <source>
        <dbReference type="ARBA" id="ARBA00012513"/>
    </source>
</evidence>
<evidence type="ECO:0000313" key="16">
    <source>
        <dbReference type="EMBL" id="TVY92116.1"/>
    </source>
</evidence>
<keyword evidence="10" id="KW-0067">ATP-binding</keyword>
<evidence type="ECO:0000256" key="11">
    <source>
        <dbReference type="ARBA" id="ARBA00030980"/>
    </source>
</evidence>
<evidence type="ECO:0000256" key="13">
    <source>
        <dbReference type="ARBA" id="ARBA00047899"/>
    </source>
</evidence>
<dbReference type="InterPro" id="IPR051175">
    <property type="entry name" value="CLK_kinases"/>
</dbReference>
<keyword evidence="17" id="KW-1185">Reference proteome</keyword>
<evidence type="ECO:0000256" key="12">
    <source>
        <dbReference type="ARBA" id="ARBA00033194"/>
    </source>
</evidence>